<comment type="caution">
    <text evidence="1">The sequence shown here is derived from an EMBL/GenBank/DDBJ whole genome shotgun (WGS) entry which is preliminary data.</text>
</comment>
<name>A0AAD4X734_9MAGN</name>
<proteinExistence type="predicted"/>
<evidence type="ECO:0000313" key="1">
    <source>
        <dbReference type="EMBL" id="KAI3850701.1"/>
    </source>
</evidence>
<dbReference type="Proteomes" id="UP001202328">
    <property type="component" value="Unassembled WGS sequence"/>
</dbReference>
<accession>A0AAD4X734</accession>
<organism evidence="1 2">
    <name type="scientific">Papaver atlanticum</name>
    <dbReference type="NCBI Taxonomy" id="357466"/>
    <lineage>
        <taxon>Eukaryota</taxon>
        <taxon>Viridiplantae</taxon>
        <taxon>Streptophyta</taxon>
        <taxon>Embryophyta</taxon>
        <taxon>Tracheophyta</taxon>
        <taxon>Spermatophyta</taxon>
        <taxon>Magnoliopsida</taxon>
        <taxon>Ranunculales</taxon>
        <taxon>Papaveraceae</taxon>
        <taxon>Papaveroideae</taxon>
        <taxon>Papaver</taxon>
    </lineage>
</organism>
<dbReference type="EMBL" id="JAJJMB010015994">
    <property type="protein sequence ID" value="KAI3850701.1"/>
    <property type="molecule type" value="Genomic_DNA"/>
</dbReference>
<sequence>MLVMLAWEPLSLRYALLLFRMNYTAYQKLHGWKKEPSHHRFCPRLPRCRISRLVVYTAYFLCGKMQQMTL</sequence>
<gene>
    <name evidence="1" type="ORF">MKW98_030761</name>
</gene>
<dbReference type="AlphaFoldDB" id="A0AAD4X734"/>
<evidence type="ECO:0000313" key="2">
    <source>
        <dbReference type="Proteomes" id="UP001202328"/>
    </source>
</evidence>
<reference evidence="1" key="1">
    <citation type="submission" date="2022-04" db="EMBL/GenBank/DDBJ databases">
        <title>A functionally conserved STORR gene fusion in Papaver species that diverged 16.8 million years ago.</title>
        <authorList>
            <person name="Catania T."/>
        </authorList>
    </citation>
    <scope>NUCLEOTIDE SEQUENCE</scope>
    <source>
        <strain evidence="1">S-188037</strain>
    </source>
</reference>
<protein>
    <submittedName>
        <fullName evidence="1">Uncharacterized protein</fullName>
    </submittedName>
</protein>
<keyword evidence="2" id="KW-1185">Reference proteome</keyword>